<keyword evidence="3" id="KW-0285">Flavoprotein</keyword>
<evidence type="ECO:0000256" key="5">
    <source>
        <dbReference type="ARBA" id="ARBA00023002"/>
    </source>
</evidence>
<dbReference type="RefSeq" id="WP_100690030.1">
    <property type="nucleotide sequence ID" value="NZ_JBHTBD010000014.1"/>
</dbReference>
<protein>
    <submittedName>
        <fullName evidence="7">Nitroreductase</fullName>
    </submittedName>
</protein>
<dbReference type="SUPFAM" id="SSF55469">
    <property type="entry name" value="FMN-dependent nitroreductase-like"/>
    <property type="match status" value="1"/>
</dbReference>
<evidence type="ECO:0000313" key="8">
    <source>
        <dbReference type="Proteomes" id="UP001596506"/>
    </source>
</evidence>
<evidence type="ECO:0000313" key="7">
    <source>
        <dbReference type="EMBL" id="MFC7296586.1"/>
    </source>
</evidence>
<evidence type="ECO:0000256" key="4">
    <source>
        <dbReference type="ARBA" id="ARBA00022643"/>
    </source>
</evidence>
<comment type="caution">
    <text evidence="7">The sequence shown here is derived from an EMBL/GenBank/DDBJ whole genome shotgun (WGS) entry which is preliminary data.</text>
</comment>
<organism evidence="7 8">
    <name type="scientific">Marinobacter aromaticivorans</name>
    <dbReference type="NCBI Taxonomy" id="1494078"/>
    <lineage>
        <taxon>Bacteria</taxon>
        <taxon>Pseudomonadati</taxon>
        <taxon>Pseudomonadota</taxon>
        <taxon>Gammaproteobacteria</taxon>
        <taxon>Pseudomonadales</taxon>
        <taxon>Marinobacteraceae</taxon>
        <taxon>Marinobacter</taxon>
    </lineage>
</organism>
<comment type="similarity">
    <text evidence="2">Belongs to the nitroreductase family.</text>
</comment>
<dbReference type="Proteomes" id="UP001596506">
    <property type="component" value="Unassembled WGS sequence"/>
</dbReference>
<dbReference type="EMBL" id="JBHTBD010000014">
    <property type="protein sequence ID" value="MFC7296586.1"/>
    <property type="molecule type" value="Genomic_DNA"/>
</dbReference>
<feature type="domain" description="Nitroreductase" evidence="6">
    <location>
        <begin position="14"/>
        <end position="202"/>
    </location>
</feature>
<dbReference type="CDD" id="cd02136">
    <property type="entry name" value="PnbA_NfnB-like"/>
    <property type="match status" value="1"/>
</dbReference>
<dbReference type="Pfam" id="PF00881">
    <property type="entry name" value="Nitroreductase"/>
    <property type="match status" value="1"/>
</dbReference>
<evidence type="ECO:0000256" key="3">
    <source>
        <dbReference type="ARBA" id="ARBA00022630"/>
    </source>
</evidence>
<dbReference type="InterPro" id="IPR029479">
    <property type="entry name" value="Nitroreductase"/>
</dbReference>
<reference evidence="8" key="1">
    <citation type="journal article" date="2019" name="Int. J. Syst. Evol. Microbiol.">
        <title>The Global Catalogue of Microorganisms (GCM) 10K type strain sequencing project: providing services to taxonomists for standard genome sequencing and annotation.</title>
        <authorList>
            <consortium name="The Broad Institute Genomics Platform"/>
            <consortium name="The Broad Institute Genome Sequencing Center for Infectious Disease"/>
            <person name="Wu L."/>
            <person name="Ma J."/>
        </authorList>
    </citation>
    <scope>NUCLEOTIDE SEQUENCE [LARGE SCALE GENOMIC DNA]</scope>
    <source>
        <strain evidence="8">CCUG 60559</strain>
    </source>
</reference>
<keyword evidence="5" id="KW-0560">Oxidoreductase</keyword>
<evidence type="ECO:0000256" key="1">
    <source>
        <dbReference type="ARBA" id="ARBA00001917"/>
    </source>
</evidence>
<keyword evidence="4" id="KW-0288">FMN</keyword>
<comment type="cofactor">
    <cofactor evidence="1">
        <name>FMN</name>
        <dbReference type="ChEBI" id="CHEBI:58210"/>
    </cofactor>
</comment>
<gene>
    <name evidence="7" type="ORF">ACFQQA_17850</name>
</gene>
<accession>A0ABW2IZB0</accession>
<sequence>MVITKPSVPVIDAITSRRSVRGYLPDPVPAGTLEQVFEIAQQAPSNCNTQPWKVYVASGEVKDRLRDQFLERLDQGVAGQPDFSYVSTFEGEYRQRQVDCAVALYNEMGIARNDKPGRLRAVRRNFELFDAPHIAFLGMDRNFGATISLDVGIYAQTLMLTMHAFGISSCAMGSMRTYPDLVREAFGLDDSTGILLGISFGYEDPDVDANRTRTVREPLANSVVFRG</sequence>
<dbReference type="PANTHER" id="PTHR43673">
    <property type="entry name" value="NAD(P)H NITROREDUCTASE YDGI-RELATED"/>
    <property type="match status" value="1"/>
</dbReference>
<evidence type="ECO:0000259" key="6">
    <source>
        <dbReference type="Pfam" id="PF00881"/>
    </source>
</evidence>
<dbReference type="PANTHER" id="PTHR43673:SF2">
    <property type="entry name" value="NITROREDUCTASE"/>
    <property type="match status" value="1"/>
</dbReference>
<name>A0ABW2IZB0_9GAMM</name>
<dbReference type="InterPro" id="IPR000415">
    <property type="entry name" value="Nitroreductase-like"/>
</dbReference>
<keyword evidence="8" id="KW-1185">Reference proteome</keyword>
<proteinExistence type="inferred from homology"/>
<evidence type="ECO:0000256" key="2">
    <source>
        <dbReference type="ARBA" id="ARBA00007118"/>
    </source>
</evidence>
<dbReference type="Gene3D" id="3.40.109.10">
    <property type="entry name" value="NADH Oxidase"/>
    <property type="match status" value="1"/>
</dbReference>